<dbReference type="NCBIfam" id="TIGR01549">
    <property type="entry name" value="HAD-SF-IA-v1"/>
    <property type="match status" value="1"/>
</dbReference>
<organism evidence="4 5">
    <name type="scientific">Lysobacter niastensis</name>
    <dbReference type="NCBI Taxonomy" id="380629"/>
    <lineage>
        <taxon>Bacteria</taxon>
        <taxon>Pseudomonadati</taxon>
        <taxon>Pseudomonadota</taxon>
        <taxon>Gammaproteobacteria</taxon>
        <taxon>Lysobacterales</taxon>
        <taxon>Lysobacteraceae</taxon>
        <taxon>Lysobacter</taxon>
    </lineage>
</organism>
<dbReference type="RefSeq" id="WP_310063076.1">
    <property type="nucleotide sequence ID" value="NZ_JAVDVY010000002.1"/>
</dbReference>
<evidence type="ECO:0000256" key="3">
    <source>
        <dbReference type="ARBA" id="ARBA00022842"/>
    </source>
</evidence>
<dbReference type="NCBIfam" id="TIGR01509">
    <property type="entry name" value="HAD-SF-IA-v3"/>
    <property type="match status" value="1"/>
</dbReference>
<dbReference type="PANTHER" id="PTHR46470">
    <property type="entry name" value="N-ACYLNEURAMINATE-9-PHOSPHATASE"/>
    <property type="match status" value="1"/>
</dbReference>
<dbReference type="Pfam" id="PF00702">
    <property type="entry name" value="Hydrolase"/>
    <property type="match status" value="1"/>
</dbReference>
<dbReference type="EMBL" id="JAVDVY010000002">
    <property type="protein sequence ID" value="MDR7135414.1"/>
    <property type="molecule type" value="Genomic_DNA"/>
</dbReference>
<dbReference type="InterPro" id="IPR006439">
    <property type="entry name" value="HAD-SF_hydro_IA"/>
</dbReference>
<keyword evidence="5" id="KW-1185">Reference proteome</keyword>
<reference evidence="4 5" key="1">
    <citation type="submission" date="2023-07" db="EMBL/GenBank/DDBJ databases">
        <title>Sorghum-associated microbial communities from plants grown in Nebraska, USA.</title>
        <authorList>
            <person name="Schachtman D."/>
        </authorList>
    </citation>
    <scope>NUCLEOTIDE SEQUENCE [LARGE SCALE GENOMIC DNA]</scope>
    <source>
        <strain evidence="4 5">BE198</strain>
    </source>
</reference>
<dbReference type="InterPro" id="IPR036412">
    <property type="entry name" value="HAD-like_sf"/>
</dbReference>
<comment type="cofactor">
    <cofactor evidence="1">
        <name>Mg(2+)</name>
        <dbReference type="ChEBI" id="CHEBI:18420"/>
    </cofactor>
</comment>
<dbReference type="InterPro" id="IPR051400">
    <property type="entry name" value="HAD-like_hydrolase"/>
</dbReference>
<evidence type="ECO:0000256" key="2">
    <source>
        <dbReference type="ARBA" id="ARBA00022801"/>
    </source>
</evidence>
<dbReference type="Gene3D" id="1.20.120.1600">
    <property type="match status" value="1"/>
</dbReference>
<dbReference type="GO" id="GO:0016787">
    <property type="term" value="F:hydrolase activity"/>
    <property type="evidence" value="ECO:0007669"/>
    <property type="project" value="UniProtKB-KW"/>
</dbReference>
<evidence type="ECO:0000256" key="1">
    <source>
        <dbReference type="ARBA" id="ARBA00001946"/>
    </source>
</evidence>
<sequence>MYFPIRAITLDLDDTLWPFAPIGARVEQVLHDWLLQHCPRTAQRFPIEAMRALREAVYTERPDLSHDFSQLRRLSLVRAMELSGDDPLLHAEAAFETFYAERNRVEFYPDALPALERLAARVQLAAISNGNADLARIGVHHHFAFQLGAREHGTPKPAASIFHAACTQLAMSPADVLHVGDDIDMDVLGAHRAGLRSCWLNREGHAWPHDSIRPDLEFTTLGALADWLDAADPANHLHSNVQPDTAAA</sequence>
<name>A0ABU1WDC6_9GAMM</name>
<keyword evidence="3" id="KW-0460">Magnesium</keyword>
<dbReference type="Proteomes" id="UP001251524">
    <property type="component" value="Unassembled WGS sequence"/>
</dbReference>
<dbReference type="SFLD" id="SFLDG01129">
    <property type="entry name" value="C1.5:_HAD__Beta-PGM__Phosphata"/>
    <property type="match status" value="1"/>
</dbReference>
<dbReference type="SUPFAM" id="SSF56784">
    <property type="entry name" value="HAD-like"/>
    <property type="match status" value="1"/>
</dbReference>
<protein>
    <submittedName>
        <fullName evidence="4">Hydrolase of the HAD superfamily</fullName>
    </submittedName>
</protein>
<dbReference type="PANTHER" id="PTHR46470:SF4">
    <property type="entry name" value="5-AMINO-6-(5-PHOSPHO-D-RIBITYLAMINO)URACIL PHOSPHATASE YIGB"/>
    <property type="match status" value="1"/>
</dbReference>
<comment type="caution">
    <text evidence="4">The sequence shown here is derived from an EMBL/GenBank/DDBJ whole genome shotgun (WGS) entry which is preliminary data.</text>
</comment>
<dbReference type="SFLD" id="SFLDS00003">
    <property type="entry name" value="Haloacid_Dehalogenase"/>
    <property type="match status" value="1"/>
</dbReference>
<proteinExistence type="predicted"/>
<dbReference type="Gene3D" id="3.40.50.1000">
    <property type="entry name" value="HAD superfamily/HAD-like"/>
    <property type="match status" value="1"/>
</dbReference>
<gene>
    <name evidence="4" type="ORF">J2X06_002623</name>
</gene>
<keyword evidence="2 4" id="KW-0378">Hydrolase</keyword>
<evidence type="ECO:0000313" key="4">
    <source>
        <dbReference type="EMBL" id="MDR7135414.1"/>
    </source>
</evidence>
<accession>A0ABU1WDC6</accession>
<evidence type="ECO:0000313" key="5">
    <source>
        <dbReference type="Proteomes" id="UP001251524"/>
    </source>
</evidence>
<dbReference type="InterPro" id="IPR023214">
    <property type="entry name" value="HAD_sf"/>
</dbReference>